<dbReference type="InterPro" id="IPR045090">
    <property type="entry name" value="Pept_M3A_M3B"/>
</dbReference>
<organism evidence="9 10">
    <name type="scientific">Phaeomoniella chlamydospora</name>
    <name type="common">Phaeoacremonium chlamydosporum</name>
    <dbReference type="NCBI Taxonomy" id="158046"/>
    <lineage>
        <taxon>Eukaryota</taxon>
        <taxon>Fungi</taxon>
        <taxon>Dikarya</taxon>
        <taxon>Ascomycota</taxon>
        <taxon>Pezizomycotina</taxon>
        <taxon>Eurotiomycetes</taxon>
        <taxon>Chaetothyriomycetidae</taxon>
        <taxon>Phaeomoniellales</taxon>
        <taxon>Phaeomoniellaceae</taxon>
        <taxon>Phaeomoniella</taxon>
    </lineage>
</organism>
<dbReference type="PANTHER" id="PTHR11804:SF84">
    <property type="entry name" value="SACCHAROLYSIN"/>
    <property type="match status" value="1"/>
</dbReference>
<dbReference type="PANTHER" id="PTHR11804">
    <property type="entry name" value="PROTEASE M3 THIMET OLIGOPEPTIDASE-RELATED"/>
    <property type="match status" value="1"/>
</dbReference>
<dbReference type="InterPro" id="IPR001567">
    <property type="entry name" value="Pept_M3A_M3B_dom"/>
</dbReference>
<evidence type="ECO:0000256" key="6">
    <source>
        <dbReference type="ARBA" id="ARBA00023049"/>
    </source>
</evidence>
<keyword evidence="4 7" id="KW-0378">Hydrolase</keyword>
<dbReference type="Proteomes" id="UP000053317">
    <property type="component" value="Unassembled WGS sequence"/>
</dbReference>
<feature type="domain" description="Peptidase M3A/M3B catalytic" evidence="8">
    <location>
        <begin position="134"/>
        <end position="370"/>
    </location>
</feature>
<evidence type="ECO:0000256" key="7">
    <source>
        <dbReference type="RuleBase" id="RU003435"/>
    </source>
</evidence>
<dbReference type="InterPro" id="IPR024077">
    <property type="entry name" value="Neurolysin/TOP_dom2"/>
</dbReference>
<evidence type="ECO:0000256" key="1">
    <source>
        <dbReference type="ARBA" id="ARBA00006040"/>
    </source>
</evidence>
<sequence>MEEIDGKYTGRIWITFRRFDLQRVLQFAKKWHVRREMWLAWENRYASTNMTLFRQAILLRDEAARLLGYPHNSALKVKEKMIEDVQVVKESLEKTQRQLTSTVQTELAVLRDLKAKHIAELGYDDDEKPDIYLTKYSKFHGTRVAQDFVEVPSMMLENFFWVEQNIQDISLHYSYLSSEFQAAWCELQKKNIKRGTQSEDTSDRLLPLPARQLSDETARNVVKSRYTLNGLRCLHQIFMAKFDQTVYSPLTHLELETLNLTETWNKTRKEITGLCGLEMEGRGWDWGHGYSRFRGTMGAQEAGYYTYLLSQDYSLDIWNTFFSKDPMSASEGRRYRHMIFEKGGSQDAWDVLTEYLGREPNPEAFEKHIAMSLANI</sequence>
<dbReference type="GO" id="GO:0004222">
    <property type="term" value="F:metalloendopeptidase activity"/>
    <property type="evidence" value="ECO:0007669"/>
    <property type="project" value="InterPro"/>
</dbReference>
<dbReference type="OrthoDB" id="534666at2759"/>
<dbReference type="SUPFAM" id="SSF55486">
    <property type="entry name" value="Metalloproteases ('zincins'), catalytic domain"/>
    <property type="match status" value="2"/>
</dbReference>
<keyword evidence="6 7" id="KW-0482">Metalloprotease</keyword>
<name>A0A0G2H7C8_PHACM</name>
<keyword evidence="5 7" id="KW-0862">Zinc</keyword>
<keyword evidence="3 7" id="KW-0479">Metal-binding</keyword>
<evidence type="ECO:0000256" key="4">
    <source>
        <dbReference type="ARBA" id="ARBA00022801"/>
    </source>
</evidence>
<dbReference type="GO" id="GO:0046872">
    <property type="term" value="F:metal ion binding"/>
    <property type="evidence" value="ECO:0007669"/>
    <property type="project" value="UniProtKB-UniRule"/>
</dbReference>
<dbReference type="EMBL" id="LCWF01000058">
    <property type="protein sequence ID" value="KKY24560.1"/>
    <property type="molecule type" value="Genomic_DNA"/>
</dbReference>
<dbReference type="AlphaFoldDB" id="A0A0G2H7C8"/>
<dbReference type="GO" id="GO:0005758">
    <property type="term" value="C:mitochondrial intermembrane space"/>
    <property type="evidence" value="ECO:0007669"/>
    <property type="project" value="TreeGrafter"/>
</dbReference>
<reference evidence="9 10" key="1">
    <citation type="submission" date="2015-05" db="EMBL/GenBank/DDBJ databases">
        <title>Distinctive expansion of gene families associated with plant cell wall degradation and secondary metabolism in the genomes of grapevine trunk pathogens.</title>
        <authorList>
            <person name="Lawrence D.P."/>
            <person name="Travadon R."/>
            <person name="Rolshausen P.E."/>
            <person name="Baumgartner K."/>
        </authorList>
    </citation>
    <scope>NUCLEOTIDE SEQUENCE [LARGE SCALE GENOMIC DNA]</scope>
    <source>
        <strain evidence="9">UCRPC4</strain>
    </source>
</reference>
<comment type="similarity">
    <text evidence="1 7">Belongs to the peptidase M3 family.</text>
</comment>
<proteinExistence type="inferred from homology"/>
<evidence type="ECO:0000313" key="9">
    <source>
        <dbReference type="EMBL" id="KKY24560.1"/>
    </source>
</evidence>
<dbReference type="GO" id="GO:0006508">
    <property type="term" value="P:proteolysis"/>
    <property type="evidence" value="ECO:0007669"/>
    <property type="project" value="UniProtKB-KW"/>
</dbReference>
<dbReference type="GO" id="GO:0006518">
    <property type="term" value="P:peptide metabolic process"/>
    <property type="evidence" value="ECO:0007669"/>
    <property type="project" value="TreeGrafter"/>
</dbReference>
<feature type="domain" description="Peptidase M3A/M3B catalytic" evidence="8">
    <location>
        <begin position="29"/>
        <end position="121"/>
    </location>
</feature>
<evidence type="ECO:0000256" key="2">
    <source>
        <dbReference type="ARBA" id="ARBA00022670"/>
    </source>
</evidence>
<keyword evidence="10" id="KW-1185">Reference proteome</keyword>
<accession>A0A0G2H7C8</accession>
<comment type="caution">
    <text evidence="9">The sequence shown here is derived from an EMBL/GenBank/DDBJ whole genome shotgun (WGS) entry which is preliminary data.</text>
</comment>
<keyword evidence="2 7" id="KW-0645">Protease</keyword>
<dbReference type="Pfam" id="PF01432">
    <property type="entry name" value="Peptidase_M3"/>
    <property type="match status" value="2"/>
</dbReference>
<evidence type="ECO:0000256" key="5">
    <source>
        <dbReference type="ARBA" id="ARBA00022833"/>
    </source>
</evidence>
<evidence type="ECO:0000259" key="8">
    <source>
        <dbReference type="Pfam" id="PF01432"/>
    </source>
</evidence>
<protein>
    <submittedName>
        <fullName evidence="9">Putative thimet oligopeptidase</fullName>
    </submittedName>
</protein>
<dbReference type="Gene3D" id="1.10.1370.40">
    <property type="match status" value="1"/>
</dbReference>
<gene>
    <name evidence="9" type="ORF">UCRPC4_g02379</name>
</gene>
<evidence type="ECO:0000256" key="3">
    <source>
        <dbReference type="ARBA" id="ARBA00022723"/>
    </source>
</evidence>
<dbReference type="Gene3D" id="1.10.1370.10">
    <property type="entry name" value="Neurolysin, domain 3"/>
    <property type="match status" value="2"/>
</dbReference>
<reference evidence="9 10" key="2">
    <citation type="submission" date="2015-05" db="EMBL/GenBank/DDBJ databases">
        <authorList>
            <person name="Morales-Cruz A."/>
            <person name="Amrine K.C."/>
            <person name="Cantu D."/>
        </authorList>
    </citation>
    <scope>NUCLEOTIDE SEQUENCE [LARGE SCALE GENOMIC DNA]</scope>
    <source>
        <strain evidence="9">UCRPC4</strain>
    </source>
</reference>
<evidence type="ECO:0000313" key="10">
    <source>
        <dbReference type="Proteomes" id="UP000053317"/>
    </source>
</evidence>
<comment type="cofactor">
    <cofactor evidence="7">
        <name>Zn(2+)</name>
        <dbReference type="ChEBI" id="CHEBI:29105"/>
    </cofactor>
    <text evidence="7">Binds 1 zinc ion.</text>
</comment>